<organism evidence="3 4">
    <name type="scientific">Paraglaciecola hydrolytica</name>
    <dbReference type="NCBI Taxonomy" id="1799789"/>
    <lineage>
        <taxon>Bacteria</taxon>
        <taxon>Pseudomonadati</taxon>
        <taxon>Pseudomonadota</taxon>
        <taxon>Gammaproteobacteria</taxon>
        <taxon>Alteromonadales</taxon>
        <taxon>Alteromonadaceae</taxon>
        <taxon>Paraglaciecola</taxon>
    </lineage>
</organism>
<reference evidence="4" key="1">
    <citation type="submission" date="2016-02" db="EMBL/GenBank/DDBJ databases">
        <authorList>
            <person name="Schultz-Johansen M."/>
            <person name="Glaring M.A."/>
            <person name="Bech P.K."/>
            <person name="Stougaard P."/>
        </authorList>
    </citation>
    <scope>NUCLEOTIDE SEQUENCE [LARGE SCALE GENOMIC DNA]</scope>
    <source>
        <strain evidence="4">S66</strain>
    </source>
</reference>
<feature type="compositionally biased region" description="Pro residues" evidence="1">
    <location>
        <begin position="42"/>
        <end position="51"/>
    </location>
</feature>
<name>A0A148KMI3_9ALTE</name>
<proteinExistence type="predicted"/>
<dbReference type="InterPro" id="IPR000421">
    <property type="entry name" value="FA58C"/>
</dbReference>
<protein>
    <submittedName>
        <fullName evidence="3">Cyclic nucleotide-binding protein</fullName>
    </submittedName>
</protein>
<dbReference type="SUPFAM" id="SSF49899">
    <property type="entry name" value="Concanavalin A-like lectins/glucanases"/>
    <property type="match status" value="1"/>
</dbReference>
<dbReference type="AlphaFoldDB" id="A0A148KMI3"/>
<dbReference type="SUPFAM" id="SSF49785">
    <property type="entry name" value="Galactose-binding domain-like"/>
    <property type="match status" value="1"/>
</dbReference>
<comment type="caution">
    <text evidence="3">The sequence shown here is derived from an EMBL/GenBank/DDBJ whole genome shotgun (WGS) entry which is preliminary data.</text>
</comment>
<dbReference type="PROSITE" id="PS50022">
    <property type="entry name" value="FA58C_3"/>
    <property type="match status" value="1"/>
</dbReference>
<dbReference type="EMBL" id="LSNE01000011">
    <property type="protein sequence ID" value="KXI27455.1"/>
    <property type="molecule type" value="Genomic_DNA"/>
</dbReference>
<dbReference type="STRING" id="1799789.AX660_22330"/>
<dbReference type="InterPro" id="IPR008979">
    <property type="entry name" value="Galactose-bd-like_sf"/>
</dbReference>
<evidence type="ECO:0000313" key="3">
    <source>
        <dbReference type="EMBL" id="KXI27455.1"/>
    </source>
</evidence>
<evidence type="ECO:0000256" key="1">
    <source>
        <dbReference type="SAM" id="MobiDB-lite"/>
    </source>
</evidence>
<dbReference type="InterPro" id="IPR013320">
    <property type="entry name" value="ConA-like_dom_sf"/>
</dbReference>
<feature type="region of interest" description="Disordered" evidence="1">
    <location>
        <begin position="37"/>
        <end position="56"/>
    </location>
</feature>
<dbReference type="OrthoDB" id="1113844at2"/>
<dbReference type="Gene3D" id="2.60.120.260">
    <property type="entry name" value="Galactose-binding domain-like"/>
    <property type="match status" value="1"/>
</dbReference>
<evidence type="ECO:0000313" key="4">
    <source>
        <dbReference type="Proteomes" id="UP000070299"/>
    </source>
</evidence>
<dbReference type="Pfam" id="PF00754">
    <property type="entry name" value="F5_F8_type_C"/>
    <property type="match status" value="1"/>
</dbReference>
<dbReference type="Proteomes" id="UP000070299">
    <property type="component" value="Unassembled WGS sequence"/>
</dbReference>
<dbReference type="RefSeq" id="WP_068380962.1">
    <property type="nucleotide sequence ID" value="NZ_LSNE01000011.1"/>
</dbReference>
<keyword evidence="4" id="KW-1185">Reference proteome</keyword>
<gene>
    <name evidence="3" type="ORF">AX660_22330</name>
</gene>
<accession>A0A148KMI3</accession>
<sequence>MFKNFVKIIRGYYQPFAFLIVLLSLLLSACGGGGGSQASPPVIQPPAPPQVEQPTPSQCVNEVYPMATASDDGTFELNYPPQNAIDSNTSTLSRWSSEGINKSLILDLGAVKTLGALTIKWFKGAERVANFSVDTSVDNTNWTNVLTKTQSSGKHSGFELFNLIESEARYIKIVGLGNNEDSNNSIVEAQAHSCEDANGEYAATLPNELGIELIDWYLSLPIDEDKSGTADSISETALAEGYTNSEYFYASKDDGIVMRSPSYGFKTSTNTSYVRVELREMLRRGDRSISTQGVNKNNWVFGSASAQGQSKAGGVDGDLRVTLAVNQVTTTGEDYQIGRVVIGQIHANDDEPVRLYYRKLPGNSLGSVYFAHESRVGNVDEAYVELLGSRSNTAANPSDGIALDEKFSYHIKVEGSLLSVTISREDKSDVVEHYDMGESLFEQDGQYHYFKVGVYHLNNSSDPDEYAQATFYEIKNAHTGYAHSEQ</sequence>
<dbReference type="PROSITE" id="PS51257">
    <property type="entry name" value="PROKAR_LIPOPROTEIN"/>
    <property type="match status" value="1"/>
</dbReference>
<dbReference type="InterPro" id="IPR014895">
    <property type="entry name" value="Alginate_lyase_2"/>
</dbReference>
<dbReference type="Pfam" id="PF08787">
    <property type="entry name" value="Alginate_lyase2"/>
    <property type="match status" value="1"/>
</dbReference>
<evidence type="ECO:0000259" key="2">
    <source>
        <dbReference type="PROSITE" id="PS50022"/>
    </source>
</evidence>
<dbReference type="Gene3D" id="2.60.120.200">
    <property type="match status" value="1"/>
</dbReference>
<feature type="domain" description="F5/8 type C" evidence="2">
    <location>
        <begin position="51"/>
        <end position="194"/>
    </location>
</feature>